<reference evidence="1" key="1">
    <citation type="journal article" date="2015" name="Genome Announc.">
        <title>Draft Genome Sequence of Tolypothrix boutellei Strain VB521301.</title>
        <authorList>
            <person name="Chandrababunaidu M.M."/>
            <person name="Singh D."/>
            <person name="Sen D."/>
            <person name="Bhan S."/>
            <person name="Das S."/>
            <person name="Gupta A."/>
            <person name="Adhikary S.P."/>
            <person name="Tripathy S."/>
        </authorList>
    </citation>
    <scope>NUCLEOTIDE SEQUENCE</scope>
    <source>
        <strain evidence="1">VB521301</strain>
    </source>
</reference>
<gene>
    <name evidence="1" type="ORF">DA73_0400007755</name>
</gene>
<dbReference type="EMBL" id="JHEG04000001">
    <property type="protein sequence ID" value="KAF3885365.1"/>
    <property type="molecule type" value="Genomic_DNA"/>
</dbReference>
<reference evidence="1" key="2">
    <citation type="submission" date="2019-11" db="EMBL/GenBank/DDBJ databases">
        <title>Improved Assembly of Tolypothrix boutellei genome.</title>
        <authorList>
            <person name="Sarangi A.N."/>
            <person name="Mukherjee M."/>
            <person name="Ghosh S."/>
            <person name="Singh D."/>
            <person name="Das A."/>
            <person name="Kant S."/>
            <person name="Prusty A."/>
            <person name="Tripathy S."/>
        </authorList>
    </citation>
    <scope>NUCLEOTIDE SEQUENCE</scope>
    <source>
        <strain evidence="1">VB521301</strain>
    </source>
</reference>
<evidence type="ECO:0000313" key="1">
    <source>
        <dbReference type="EMBL" id="KAF3885365.1"/>
    </source>
</evidence>
<dbReference type="AlphaFoldDB" id="A0A8S9SZ11"/>
<name>A0A8S9SZ11_9CYAN</name>
<protein>
    <submittedName>
        <fullName evidence="1">DUF4058 family protein</fullName>
    </submittedName>
</protein>
<proteinExistence type="predicted"/>
<comment type="caution">
    <text evidence="1">The sequence shown here is derived from an EMBL/GenBank/DDBJ whole genome shotgun (WGS) entry which is preliminary data.</text>
</comment>
<sequence>MYGLVTVIRLPTNRTPIPLRNPDPNAVLNLQAALNAIYDEAGYDLSIDYTQAPPPPAFNGEDIEWIDLQIQSSL</sequence>
<dbReference type="Pfam" id="PF13267">
    <property type="entry name" value="DUF4058"/>
    <property type="match status" value="1"/>
</dbReference>
<dbReference type="OrthoDB" id="517639at2"/>
<organism evidence="1 2">
    <name type="scientific">Tolypothrix bouteillei VB521301</name>
    <dbReference type="NCBI Taxonomy" id="1479485"/>
    <lineage>
        <taxon>Bacteria</taxon>
        <taxon>Bacillati</taxon>
        <taxon>Cyanobacteriota</taxon>
        <taxon>Cyanophyceae</taxon>
        <taxon>Nostocales</taxon>
        <taxon>Tolypothrichaceae</taxon>
        <taxon>Tolypothrix</taxon>
    </lineage>
</organism>
<dbReference type="RefSeq" id="WP_038072302.1">
    <property type="nucleotide sequence ID" value="NZ_JHEG04000001.1"/>
</dbReference>
<dbReference type="Proteomes" id="UP000029738">
    <property type="component" value="Unassembled WGS sequence"/>
</dbReference>
<keyword evidence="2" id="KW-1185">Reference proteome</keyword>
<evidence type="ECO:0000313" key="2">
    <source>
        <dbReference type="Proteomes" id="UP000029738"/>
    </source>
</evidence>
<accession>A0A8S9SZ11</accession>
<dbReference type="InterPro" id="IPR025132">
    <property type="entry name" value="DUF4058"/>
</dbReference>